<comment type="caution">
    <text evidence="2">The sequence shown here is derived from an EMBL/GenBank/DDBJ whole genome shotgun (WGS) entry which is preliminary data.</text>
</comment>
<dbReference type="InterPro" id="IPR004011">
    <property type="entry name" value="Gyr_motif"/>
</dbReference>
<dbReference type="Pfam" id="PF02757">
    <property type="entry name" value="YLP"/>
    <property type="match status" value="12"/>
</dbReference>
<dbReference type="InterPro" id="IPR004019">
    <property type="entry name" value="YLP_motif"/>
</dbReference>
<reference evidence="2 3" key="1">
    <citation type="journal article" date="2015" name="Nat. Commun.">
        <title>Lucilia cuprina genome unlocks parasitic fly biology to underpin future interventions.</title>
        <authorList>
            <person name="Anstead C.A."/>
            <person name="Korhonen P.K."/>
            <person name="Young N.D."/>
            <person name="Hall R.S."/>
            <person name="Jex A.R."/>
            <person name="Murali S.C."/>
            <person name="Hughes D.S."/>
            <person name="Lee S.F."/>
            <person name="Perry T."/>
            <person name="Stroehlein A.J."/>
            <person name="Ansell B.R."/>
            <person name="Breugelmans B."/>
            <person name="Hofmann A."/>
            <person name="Qu J."/>
            <person name="Dugan S."/>
            <person name="Lee S.L."/>
            <person name="Chao H."/>
            <person name="Dinh H."/>
            <person name="Han Y."/>
            <person name="Doddapaneni H.V."/>
            <person name="Worley K.C."/>
            <person name="Muzny D.M."/>
            <person name="Ioannidis P."/>
            <person name="Waterhouse R.M."/>
            <person name="Zdobnov E.M."/>
            <person name="James P.J."/>
            <person name="Bagnall N.H."/>
            <person name="Kotze A.C."/>
            <person name="Gibbs R.A."/>
            <person name="Richards S."/>
            <person name="Batterham P."/>
            <person name="Gasser R.B."/>
        </authorList>
    </citation>
    <scope>NUCLEOTIDE SEQUENCE [LARGE SCALE GENOMIC DNA]</scope>
    <source>
        <strain evidence="2 3">LS</strain>
        <tissue evidence="2">Full body</tissue>
    </source>
</reference>
<gene>
    <name evidence="2" type="ORF">FF38_04841</name>
</gene>
<proteinExistence type="predicted"/>
<protein>
    <recommendedName>
        <fullName evidence="4">DUF4794 domain-containing protein</fullName>
    </recommendedName>
</protein>
<dbReference type="AlphaFoldDB" id="A0A0L0CKS1"/>
<feature type="chain" id="PRO_5005536673" description="DUF4794 domain-containing protein" evidence="1">
    <location>
        <begin position="18"/>
        <end position="902"/>
    </location>
</feature>
<keyword evidence="1" id="KW-0732">Signal</keyword>
<dbReference type="Proteomes" id="UP000037069">
    <property type="component" value="Unassembled WGS sequence"/>
</dbReference>
<dbReference type="Pfam" id="PF02756">
    <property type="entry name" value="GYR"/>
    <property type="match status" value="8"/>
</dbReference>
<keyword evidence="3" id="KW-1185">Reference proteome</keyword>
<dbReference type="EMBL" id="JRES01000344">
    <property type="protein sequence ID" value="KNC32064.1"/>
    <property type="molecule type" value="Genomic_DNA"/>
</dbReference>
<evidence type="ECO:0008006" key="4">
    <source>
        <dbReference type="Google" id="ProtNLM"/>
    </source>
</evidence>
<sequence length="902" mass="102729">MKKLFLISFTLLATTWAQSLSSEYLPPTEEYSGAFSNAVETNFLENEPTHSLADDGYRYKTVKRFRLRHRRDVSELSNSYLPPHAASAPAPSFSSAVESAPAPVFSTPVSTESYEVEASEPAPAHSFGDDGYRYKTVKRYPPAYSTPVETAPAPVYSAPAATESYEVQASEPAHSFGEDGYRYKTKFIIIGFAFAALACAQYAPSTEYLPPIQEVSQSLELDAPSNEYLTPVVGEETTLADDGYRYKTVRRHRQRRRRDVSELTQYLPPTQEASFQVAAPSNEYLSPVVEEQQTVLADDGYRYKTVRQTSFEVAAPSNEYLAPTFEEQQTVLADDGYRYKTVRRQRKRRDVSELTQYLPPTQEVAFDVATPSNEYLAPAVEEQQTVLADDGYRYKTVRRQRKRRDVNELSQYLPPTQETSFEVASPSNEYLAPSVEEPQTVLADDGYRYKTVRRHRQRRRRDVIELTQYLPPTQEASFEVAAPSNEYLAPFEQQPTIFANDGYRYKTVKKFKKAIFVLLAVIATAYAALPSSEYLPPLEDASPTSNLDLQSLGESSPLADDGYRYKTVKRLRLRHRRDVNELPPNEYLPPTESAPAVADIPVVITPVESEQDTTVLADDGYRYKTVKRIRYRHRRDVNELPSYEYLPPTQESQVVEEAAPVAAAEESAVLADDGYRYKTVRRIRYRHRRDVNELPSNEYLPPTQETQVVEEAAPAFAAAEESSVLADDGYRYKTVKRIRYRHRRDVNELPSNEYLPPTQVVEESAPVIAAAEESAVLADDGYRYKTVKRIRYRHRRDVNELPSNEYLPPTQETQVVEEAAPVIAAAEESAVLADDGYRYKTVKRIRYRHRRDVNELPSNEYLPPTQETQVVEEASPVLESASLADDGYRYKTVKRVVYRRRV</sequence>
<feature type="signal peptide" evidence="1">
    <location>
        <begin position="1"/>
        <end position="17"/>
    </location>
</feature>
<evidence type="ECO:0000313" key="3">
    <source>
        <dbReference type="Proteomes" id="UP000037069"/>
    </source>
</evidence>
<dbReference type="SMART" id="SM00713">
    <property type="entry name" value="GYR"/>
    <property type="match status" value="16"/>
</dbReference>
<dbReference type="OrthoDB" id="8069123at2759"/>
<organism evidence="2 3">
    <name type="scientific">Lucilia cuprina</name>
    <name type="common">Green bottle fly</name>
    <name type="synonym">Australian sheep blowfly</name>
    <dbReference type="NCBI Taxonomy" id="7375"/>
    <lineage>
        <taxon>Eukaryota</taxon>
        <taxon>Metazoa</taxon>
        <taxon>Ecdysozoa</taxon>
        <taxon>Arthropoda</taxon>
        <taxon>Hexapoda</taxon>
        <taxon>Insecta</taxon>
        <taxon>Pterygota</taxon>
        <taxon>Neoptera</taxon>
        <taxon>Endopterygota</taxon>
        <taxon>Diptera</taxon>
        <taxon>Brachycera</taxon>
        <taxon>Muscomorpha</taxon>
        <taxon>Oestroidea</taxon>
        <taxon>Calliphoridae</taxon>
        <taxon>Luciliinae</taxon>
        <taxon>Lucilia</taxon>
    </lineage>
</organism>
<accession>A0A0L0CKS1</accession>
<evidence type="ECO:0000256" key="1">
    <source>
        <dbReference type="SAM" id="SignalP"/>
    </source>
</evidence>
<evidence type="ECO:0000313" key="2">
    <source>
        <dbReference type="EMBL" id="KNC32064.1"/>
    </source>
</evidence>
<name>A0A0L0CKS1_LUCCU</name>